<organism evidence="12 13">
    <name type="scientific">Mycolicibacterium vulneris</name>
    <dbReference type="NCBI Taxonomy" id="547163"/>
    <lineage>
        <taxon>Bacteria</taxon>
        <taxon>Bacillati</taxon>
        <taxon>Actinomycetota</taxon>
        <taxon>Actinomycetes</taxon>
        <taxon>Mycobacteriales</taxon>
        <taxon>Mycobacteriaceae</taxon>
        <taxon>Mycolicibacterium</taxon>
    </lineage>
</organism>
<evidence type="ECO:0000313" key="12">
    <source>
        <dbReference type="EMBL" id="OSC31959.1"/>
    </source>
</evidence>
<dbReference type="HAMAP" id="MF_01023">
    <property type="entry name" value="HisC_aminotrans_2"/>
    <property type="match status" value="1"/>
</dbReference>
<dbReference type="InterPro" id="IPR005861">
    <property type="entry name" value="HisP_aminotrans"/>
</dbReference>
<evidence type="ECO:0000256" key="7">
    <source>
        <dbReference type="ARBA" id="ARBA00022898"/>
    </source>
</evidence>
<comment type="cofactor">
    <cofactor evidence="1 9">
        <name>pyridoxal 5'-phosphate</name>
        <dbReference type="ChEBI" id="CHEBI:597326"/>
    </cofactor>
</comment>
<dbReference type="EMBL" id="NCXM01000002">
    <property type="protein sequence ID" value="OSC31959.1"/>
    <property type="molecule type" value="Genomic_DNA"/>
</dbReference>
<dbReference type="NCBIfam" id="NF002877">
    <property type="entry name" value="PRK03317.1"/>
    <property type="match status" value="1"/>
</dbReference>
<dbReference type="PROSITE" id="PS00599">
    <property type="entry name" value="AA_TRANSFER_CLASS_2"/>
    <property type="match status" value="1"/>
</dbReference>
<comment type="catalytic activity">
    <reaction evidence="9">
        <text>L-histidinol phosphate + 2-oxoglutarate = 3-(imidazol-4-yl)-2-oxopropyl phosphate + L-glutamate</text>
        <dbReference type="Rhea" id="RHEA:23744"/>
        <dbReference type="ChEBI" id="CHEBI:16810"/>
        <dbReference type="ChEBI" id="CHEBI:29985"/>
        <dbReference type="ChEBI" id="CHEBI:57766"/>
        <dbReference type="ChEBI" id="CHEBI:57980"/>
        <dbReference type="EC" id="2.6.1.9"/>
    </reaction>
</comment>
<protein>
    <recommendedName>
        <fullName evidence="9">Histidinol-phosphate aminotransferase</fullName>
        <ecNumber evidence="9">2.6.1.9</ecNumber>
    </recommendedName>
    <alternativeName>
        <fullName evidence="9">Imidazole acetol-phosphate transaminase</fullName>
    </alternativeName>
</protein>
<comment type="pathway">
    <text evidence="9">Amino-acid biosynthesis; L-histidine biosynthesis; L-histidine from 5-phospho-alpha-D-ribose 1-diphosphate: step 7/9.</text>
</comment>
<evidence type="ECO:0000256" key="4">
    <source>
        <dbReference type="ARBA" id="ARBA00022576"/>
    </source>
</evidence>
<dbReference type="InterPro" id="IPR004839">
    <property type="entry name" value="Aminotransferase_I/II_large"/>
</dbReference>
<accession>A0A1X2LD62</accession>
<dbReference type="GO" id="GO:0000105">
    <property type="term" value="P:L-histidine biosynthetic process"/>
    <property type="evidence" value="ECO:0007669"/>
    <property type="project" value="UniProtKB-UniRule"/>
</dbReference>
<dbReference type="EC" id="2.6.1.9" evidence="9"/>
<dbReference type="GO" id="GO:0004400">
    <property type="term" value="F:histidinol-phosphate transaminase activity"/>
    <property type="evidence" value="ECO:0007669"/>
    <property type="project" value="UniProtKB-UniRule"/>
</dbReference>
<dbReference type="GO" id="GO:0030170">
    <property type="term" value="F:pyridoxal phosphate binding"/>
    <property type="evidence" value="ECO:0007669"/>
    <property type="project" value="InterPro"/>
</dbReference>
<keyword evidence="5 9" id="KW-0028">Amino-acid biosynthesis</keyword>
<comment type="subunit">
    <text evidence="3 9">Homodimer.</text>
</comment>
<evidence type="ECO:0000256" key="8">
    <source>
        <dbReference type="ARBA" id="ARBA00023102"/>
    </source>
</evidence>
<dbReference type="Proteomes" id="UP000242320">
    <property type="component" value="Unassembled WGS sequence"/>
</dbReference>
<dbReference type="InterPro" id="IPR001917">
    <property type="entry name" value="Aminotrans_II_pyridoxalP_BS"/>
</dbReference>
<keyword evidence="6 9" id="KW-0808">Transferase</keyword>
<dbReference type="PANTHER" id="PTHR42885:SF2">
    <property type="entry name" value="HISTIDINOL-PHOSPHATE AMINOTRANSFERASE"/>
    <property type="match status" value="1"/>
</dbReference>
<dbReference type="PANTHER" id="PTHR42885">
    <property type="entry name" value="HISTIDINOL-PHOSPHATE AMINOTRANSFERASE-RELATED"/>
    <property type="match status" value="1"/>
</dbReference>
<dbReference type="SUPFAM" id="SSF53383">
    <property type="entry name" value="PLP-dependent transferases"/>
    <property type="match status" value="1"/>
</dbReference>
<evidence type="ECO:0000256" key="3">
    <source>
        <dbReference type="ARBA" id="ARBA00011738"/>
    </source>
</evidence>
<keyword evidence="8 9" id="KW-0368">Histidine biosynthesis</keyword>
<dbReference type="NCBIfam" id="TIGR01141">
    <property type="entry name" value="hisC"/>
    <property type="match status" value="1"/>
</dbReference>
<gene>
    <name evidence="9" type="primary">hisC</name>
    <name evidence="12" type="ORF">B8W69_02275</name>
</gene>
<evidence type="ECO:0000256" key="5">
    <source>
        <dbReference type="ARBA" id="ARBA00022605"/>
    </source>
</evidence>
<feature type="domain" description="Aminotransferase class I/classII large" evidence="11">
    <location>
        <begin position="33"/>
        <end position="356"/>
    </location>
</feature>
<comment type="similarity">
    <text evidence="2 9">Belongs to the class-II pyridoxal-phosphate-dependent aminotransferase family. Histidinol-phosphate aminotransferase subfamily.</text>
</comment>
<feature type="modified residue" description="N6-(pyridoxal phosphate)lysine" evidence="9">
    <location>
        <position position="231"/>
    </location>
</feature>
<evidence type="ECO:0000256" key="10">
    <source>
        <dbReference type="SAM" id="MobiDB-lite"/>
    </source>
</evidence>
<dbReference type="OrthoDB" id="9809616at2"/>
<evidence type="ECO:0000256" key="6">
    <source>
        <dbReference type="ARBA" id="ARBA00022679"/>
    </source>
</evidence>
<evidence type="ECO:0000256" key="1">
    <source>
        <dbReference type="ARBA" id="ARBA00001933"/>
    </source>
</evidence>
<keyword evidence="13" id="KW-1185">Reference proteome</keyword>
<dbReference type="CDD" id="cd00609">
    <property type="entry name" value="AAT_like"/>
    <property type="match status" value="1"/>
</dbReference>
<evidence type="ECO:0000256" key="9">
    <source>
        <dbReference type="HAMAP-Rule" id="MF_01023"/>
    </source>
</evidence>
<evidence type="ECO:0000256" key="2">
    <source>
        <dbReference type="ARBA" id="ARBA00007970"/>
    </source>
</evidence>
<dbReference type="Gene3D" id="3.40.640.10">
    <property type="entry name" value="Type I PLP-dependent aspartate aminotransferase-like (Major domain)"/>
    <property type="match status" value="1"/>
</dbReference>
<dbReference type="RefSeq" id="WP_085288389.1">
    <property type="nucleotide sequence ID" value="NZ_NCXM01000002.1"/>
</dbReference>
<dbReference type="Gene3D" id="3.90.1150.10">
    <property type="entry name" value="Aspartate Aminotransferase, domain 1"/>
    <property type="match status" value="1"/>
</dbReference>
<keyword evidence="7 9" id="KW-0663">Pyridoxal phosphate</keyword>
<keyword evidence="4 9" id="KW-0032">Aminotransferase</keyword>
<reference evidence="12 13" key="1">
    <citation type="submission" date="2017-04" db="EMBL/GenBank/DDBJ databases">
        <title>The new phylogeny of genus Mycobacterium.</title>
        <authorList>
            <person name="Tortoli E."/>
            <person name="Trovato A."/>
            <person name="Cirillo D.M."/>
        </authorList>
    </citation>
    <scope>NUCLEOTIDE SEQUENCE [LARGE SCALE GENOMIC DNA]</scope>
    <source>
        <strain evidence="12 13">DSM 45247</strain>
    </source>
</reference>
<name>A0A1X2LD62_9MYCO</name>
<dbReference type="Pfam" id="PF00155">
    <property type="entry name" value="Aminotran_1_2"/>
    <property type="match status" value="1"/>
</dbReference>
<proteinExistence type="inferred from homology"/>
<evidence type="ECO:0000313" key="13">
    <source>
        <dbReference type="Proteomes" id="UP000242320"/>
    </source>
</evidence>
<comment type="caution">
    <text evidence="12">The sequence shown here is derived from an EMBL/GenBank/DDBJ whole genome shotgun (WGS) entry which is preliminary data.</text>
</comment>
<sequence length="380" mass="40400">MSGQSEPMLDDLPLRDDLRGKSPYGAPQLDVPVRLNTNENPHPPSKALVDDVVRSVGEAAADLHRYPDRDAVALRTDLAAYLSAQTGVELGVENLWAANGSNEILQQLLQAFGGPGRTAIGFVPSYSMHPIISDGTRTEWLQAARADDFGLDVDAAVAAIAQRRPDVVFVASPNNPSGQSVPLPDLRRLLDVTPGILIVDEAYGEFSSQPSAVELVGEYPTKLIVSRTMSKAFAFAGGRLGYLIATPAVIDAMLLVRLPYHLSVLTQAAARAALRHADDTLGSVATLIAERERVSTALAGMGFRVIPSDANFVLFGEFADAPATWQRYLDAGVLIRDVGIPGYLRATTGLAEENDAFLRASAQIVATELAPVTPSPVGAP</sequence>
<dbReference type="InterPro" id="IPR015421">
    <property type="entry name" value="PyrdxlP-dep_Trfase_major"/>
</dbReference>
<dbReference type="InterPro" id="IPR015422">
    <property type="entry name" value="PyrdxlP-dep_Trfase_small"/>
</dbReference>
<dbReference type="UniPathway" id="UPA00031">
    <property type="reaction ID" value="UER00012"/>
</dbReference>
<evidence type="ECO:0000259" key="11">
    <source>
        <dbReference type="Pfam" id="PF00155"/>
    </source>
</evidence>
<dbReference type="AlphaFoldDB" id="A0A1X2LD62"/>
<feature type="region of interest" description="Disordered" evidence="10">
    <location>
        <begin position="1"/>
        <end position="45"/>
    </location>
</feature>
<dbReference type="InterPro" id="IPR015424">
    <property type="entry name" value="PyrdxlP-dep_Trfase"/>
</dbReference>